<keyword evidence="2" id="KW-0472">Membrane</keyword>
<proteinExistence type="predicted"/>
<keyword evidence="2" id="KW-1133">Transmembrane helix</keyword>
<dbReference type="Proteomes" id="UP001528912">
    <property type="component" value="Unassembled WGS sequence"/>
</dbReference>
<comment type="caution">
    <text evidence="3">The sequence shown here is derived from an EMBL/GenBank/DDBJ whole genome shotgun (WGS) entry which is preliminary data.</text>
</comment>
<evidence type="ECO:0000256" key="2">
    <source>
        <dbReference type="SAM" id="Phobius"/>
    </source>
</evidence>
<protein>
    <recommendedName>
        <fullName evidence="5">PKD domain-containing protein</fullName>
    </recommendedName>
</protein>
<sequence>MSTDLEQLLRDAFEARAAQVTPQDLEHRREQDVRRLLSGRPERPRQWRTLAIAGGGLAAAALVVGTLVVTGGVDRRATVAAEPSLSLRPSTATTAATSAPSTTSASEPASITRSLPPAGTGTRTRTRYVPPTRSSEASRHATSVPPSSQATSATSEPTTSSSTTQVPARLSIVPSVSVESPQVAVSFTYRGYVHPSTAGGVDPTYTRITFGDGQQVGSDGGAATCDSAASTEPMSGAFPHGTNMYAGPGTYTITFTVGYCGDNGPTTATATRTVTIS</sequence>
<evidence type="ECO:0000313" key="3">
    <source>
        <dbReference type="EMBL" id="MDF8262846.1"/>
    </source>
</evidence>
<keyword evidence="2" id="KW-0812">Transmembrane</keyword>
<feature type="compositionally biased region" description="Low complexity" evidence="1">
    <location>
        <begin position="141"/>
        <end position="166"/>
    </location>
</feature>
<feature type="transmembrane region" description="Helical" evidence="2">
    <location>
        <begin position="50"/>
        <end position="73"/>
    </location>
</feature>
<evidence type="ECO:0000313" key="4">
    <source>
        <dbReference type="Proteomes" id="UP001528912"/>
    </source>
</evidence>
<name>A0ABT6C1T1_9MICO</name>
<dbReference type="EMBL" id="JAROAV010000004">
    <property type="protein sequence ID" value="MDF8262846.1"/>
    <property type="molecule type" value="Genomic_DNA"/>
</dbReference>
<evidence type="ECO:0008006" key="5">
    <source>
        <dbReference type="Google" id="ProtNLM"/>
    </source>
</evidence>
<feature type="compositionally biased region" description="Low complexity" evidence="1">
    <location>
        <begin position="89"/>
        <end position="133"/>
    </location>
</feature>
<organism evidence="3 4">
    <name type="scientific">Luteipulveratus flavus</name>
    <dbReference type="NCBI Taxonomy" id="3031728"/>
    <lineage>
        <taxon>Bacteria</taxon>
        <taxon>Bacillati</taxon>
        <taxon>Actinomycetota</taxon>
        <taxon>Actinomycetes</taxon>
        <taxon>Micrococcales</taxon>
        <taxon>Dermacoccaceae</taxon>
        <taxon>Luteipulveratus</taxon>
    </lineage>
</organism>
<evidence type="ECO:0000256" key="1">
    <source>
        <dbReference type="SAM" id="MobiDB-lite"/>
    </source>
</evidence>
<keyword evidence="4" id="KW-1185">Reference proteome</keyword>
<dbReference type="RefSeq" id="WP_277190626.1">
    <property type="nucleotide sequence ID" value="NZ_JAROAV010000004.1"/>
</dbReference>
<accession>A0ABT6C1T1</accession>
<feature type="region of interest" description="Disordered" evidence="1">
    <location>
        <begin position="83"/>
        <end position="166"/>
    </location>
</feature>
<gene>
    <name evidence="3" type="ORF">P4R38_01140</name>
</gene>
<reference evidence="3 4" key="1">
    <citation type="submission" date="2023-03" db="EMBL/GenBank/DDBJ databases">
        <title>YIM 133296 draft genome.</title>
        <authorList>
            <person name="Xiong L."/>
        </authorList>
    </citation>
    <scope>NUCLEOTIDE SEQUENCE [LARGE SCALE GENOMIC DNA]</scope>
    <source>
        <strain evidence="3 4">YIM 133296</strain>
    </source>
</reference>